<feature type="transmembrane region" description="Helical" evidence="7">
    <location>
        <begin position="172"/>
        <end position="193"/>
    </location>
</feature>
<keyword evidence="3" id="KW-0813">Transport</keyword>
<evidence type="ECO:0000256" key="6">
    <source>
        <dbReference type="ARBA" id="ARBA00023136"/>
    </source>
</evidence>
<evidence type="ECO:0000259" key="8">
    <source>
        <dbReference type="Pfam" id="PF01545"/>
    </source>
</evidence>
<feature type="transmembrane region" description="Helical" evidence="7">
    <location>
        <begin position="199"/>
        <end position="216"/>
    </location>
</feature>
<dbReference type="STRING" id="441209.GCA_001870665_03739"/>
<dbReference type="AlphaFoldDB" id="A0A2K8KC31"/>
<dbReference type="KEGG" id="rbg:BG454_05005"/>
<dbReference type="GO" id="GO:0015093">
    <property type="term" value="F:ferrous iron transmembrane transporter activity"/>
    <property type="evidence" value="ECO:0007669"/>
    <property type="project" value="TreeGrafter"/>
</dbReference>
<dbReference type="InterPro" id="IPR058533">
    <property type="entry name" value="Cation_efflux_TM"/>
</dbReference>
<keyword evidence="6 7" id="KW-0472">Membrane</keyword>
<evidence type="ECO:0000256" key="7">
    <source>
        <dbReference type="SAM" id="Phobius"/>
    </source>
</evidence>
<protein>
    <recommendedName>
        <fullName evidence="8">Cation efflux protein transmembrane domain-containing protein</fullName>
    </recommendedName>
</protein>
<evidence type="ECO:0000313" key="10">
    <source>
        <dbReference type="Proteomes" id="UP000228948"/>
    </source>
</evidence>
<organism evidence="9 10">
    <name type="scientific">Roseinatronobacter bogoriensis subsp. barguzinensis</name>
    <dbReference type="NCBI Taxonomy" id="441209"/>
    <lineage>
        <taxon>Bacteria</taxon>
        <taxon>Pseudomonadati</taxon>
        <taxon>Pseudomonadota</taxon>
        <taxon>Alphaproteobacteria</taxon>
        <taxon>Rhodobacterales</taxon>
        <taxon>Paracoccaceae</taxon>
        <taxon>Roseinatronobacter</taxon>
    </lineage>
</organism>
<evidence type="ECO:0000313" key="9">
    <source>
        <dbReference type="EMBL" id="ATX65265.1"/>
    </source>
</evidence>
<dbReference type="EMBL" id="CP024899">
    <property type="protein sequence ID" value="ATX65265.1"/>
    <property type="molecule type" value="Genomic_DNA"/>
</dbReference>
<feature type="transmembrane region" description="Helical" evidence="7">
    <location>
        <begin position="98"/>
        <end position="118"/>
    </location>
</feature>
<dbReference type="OrthoDB" id="9813655at2"/>
<dbReference type="GO" id="GO:0015086">
    <property type="term" value="F:cadmium ion transmembrane transporter activity"/>
    <property type="evidence" value="ECO:0007669"/>
    <property type="project" value="TreeGrafter"/>
</dbReference>
<dbReference type="Gene3D" id="1.20.1510.10">
    <property type="entry name" value="Cation efflux protein transmembrane domain"/>
    <property type="match status" value="1"/>
</dbReference>
<dbReference type="InterPro" id="IPR002524">
    <property type="entry name" value="Cation_efflux"/>
</dbReference>
<evidence type="ECO:0000256" key="4">
    <source>
        <dbReference type="ARBA" id="ARBA00022692"/>
    </source>
</evidence>
<keyword evidence="5 7" id="KW-1133">Transmembrane helix</keyword>
<gene>
    <name evidence="9" type="ORF">BG454_05005</name>
</gene>
<evidence type="ECO:0000256" key="3">
    <source>
        <dbReference type="ARBA" id="ARBA00022448"/>
    </source>
</evidence>
<dbReference type="Pfam" id="PF01545">
    <property type="entry name" value="Cation_efflux"/>
    <property type="match status" value="1"/>
</dbReference>
<sequence length="310" mass="32500">MTDFGANSRQRSGLGTWLGMGNHAYKLLVAIGSLVTTLVLTLGKLTVGILSGSLALVADAMQGLIDIIVTGITVIVVSLSDRGADPAWTCGREKLEAFAALAEAVLLGIIAVFIWHLAGMKLVEGTPPMQLEAWYLGAAAVAACADFIRHLVVKRAARATGSMALEANAAHFLTDSLGTVLVTLGLIGAWYGLPVADTIAAIGVAALLSYTSFMVGRRALAMLLDRADPNLSVAVLDSLTSIAEIKSIRTLRIRRLPDHHVIDLAAEVEVSSLAALARLQDDVHHAVSAIVGKAELCAALRPVTLTRDQA</sequence>
<feature type="transmembrane region" description="Helical" evidence="7">
    <location>
        <begin position="27"/>
        <end position="50"/>
    </location>
</feature>
<comment type="similarity">
    <text evidence="2">Belongs to the cation diffusion facilitator (CDF) transporter (TC 2.A.4) family.</text>
</comment>
<feature type="transmembrane region" description="Helical" evidence="7">
    <location>
        <begin position="56"/>
        <end position="77"/>
    </location>
</feature>
<dbReference type="GO" id="GO:0005886">
    <property type="term" value="C:plasma membrane"/>
    <property type="evidence" value="ECO:0007669"/>
    <property type="project" value="TreeGrafter"/>
</dbReference>
<evidence type="ECO:0000256" key="1">
    <source>
        <dbReference type="ARBA" id="ARBA00004141"/>
    </source>
</evidence>
<dbReference type="NCBIfam" id="TIGR01297">
    <property type="entry name" value="CDF"/>
    <property type="match status" value="1"/>
</dbReference>
<proteinExistence type="inferred from homology"/>
<dbReference type="GO" id="GO:0015341">
    <property type="term" value="F:zinc efflux antiporter activity"/>
    <property type="evidence" value="ECO:0007669"/>
    <property type="project" value="TreeGrafter"/>
</dbReference>
<evidence type="ECO:0000256" key="5">
    <source>
        <dbReference type="ARBA" id="ARBA00022989"/>
    </source>
</evidence>
<dbReference type="InterPro" id="IPR050291">
    <property type="entry name" value="CDF_Transporter"/>
</dbReference>
<reference evidence="9 10" key="1">
    <citation type="submission" date="2017-11" db="EMBL/GenBank/DDBJ databases">
        <title>Revised Sequence and Annotation of the Rhodobaca barguzinensis strain alga05 Genome.</title>
        <authorList>
            <person name="Kopejtka K."/>
            <person name="Tomasch J.M."/>
            <person name="Bunk B."/>
            <person name="Koblizek M."/>
        </authorList>
    </citation>
    <scope>NUCLEOTIDE SEQUENCE [LARGE SCALE GENOMIC DNA]</scope>
    <source>
        <strain evidence="10">alga05</strain>
    </source>
</reference>
<dbReference type="Proteomes" id="UP000228948">
    <property type="component" value="Chromosome"/>
</dbReference>
<accession>A0A2K8KC31</accession>
<feature type="transmembrane region" description="Helical" evidence="7">
    <location>
        <begin position="133"/>
        <end position="152"/>
    </location>
</feature>
<dbReference type="RefSeq" id="WP_071479332.1">
    <property type="nucleotide sequence ID" value="NZ_CP024899.1"/>
</dbReference>
<dbReference type="PANTHER" id="PTHR43840">
    <property type="entry name" value="MITOCHONDRIAL METAL TRANSPORTER 1-RELATED"/>
    <property type="match status" value="1"/>
</dbReference>
<keyword evidence="4 7" id="KW-0812">Transmembrane</keyword>
<dbReference type="GO" id="GO:0006882">
    <property type="term" value="P:intracellular zinc ion homeostasis"/>
    <property type="evidence" value="ECO:0007669"/>
    <property type="project" value="TreeGrafter"/>
</dbReference>
<dbReference type="InterPro" id="IPR027469">
    <property type="entry name" value="Cation_efflux_TMD_sf"/>
</dbReference>
<evidence type="ECO:0000256" key="2">
    <source>
        <dbReference type="ARBA" id="ARBA00008114"/>
    </source>
</evidence>
<dbReference type="SUPFAM" id="SSF161111">
    <property type="entry name" value="Cation efflux protein transmembrane domain-like"/>
    <property type="match status" value="1"/>
</dbReference>
<dbReference type="PANTHER" id="PTHR43840:SF15">
    <property type="entry name" value="MITOCHONDRIAL METAL TRANSPORTER 1-RELATED"/>
    <property type="match status" value="1"/>
</dbReference>
<name>A0A2K8KC31_9RHOB</name>
<keyword evidence="10" id="KW-1185">Reference proteome</keyword>
<feature type="domain" description="Cation efflux protein transmembrane" evidence="8">
    <location>
        <begin position="33"/>
        <end position="224"/>
    </location>
</feature>
<comment type="subcellular location">
    <subcellularLocation>
        <location evidence="1">Membrane</location>
        <topology evidence="1">Multi-pass membrane protein</topology>
    </subcellularLocation>
</comment>